<evidence type="ECO:0000256" key="1">
    <source>
        <dbReference type="SAM" id="SignalP"/>
    </source>
</evidence>
<dbReference type="InterPro" id="IPR049174">
    <property type="entry name" value="Beta-AFase-like"/>
</dbReference>
<dbReference type="PANTHER" id="PTHR43465:SF2">
    <property type="entry name" value="DUF1680 DOMAIN PROTEIN (AFU_ORTHOLOGUE AFUA_1G08910)"/>
    <property type="match status" value="1"/>
</dbReference>
<organism evidence="4 5">
    <name type="scientific">Pedobacter petrophilus</name>
    <dbReference type="NCBI Taxonomy" id="1908241"/>
    <lineage>
        <taxon>Bacteria</taxon>
        <taxon>Pseudomonadati</taxon>
        <taxon>Bacteroidota</taxon>
        <taxon>Sphingobacteriia</taxon>
        <taxon>Sphingobacteriales</taxon>
        <taxon>Sphingobacteriaceae</taxon>
        <taxon>Pedobacter</taxon>
    </lineage>
</organism>
<keyword evidence="5" id="KW-1185">Reference proteome</keyword>
<sequence length="863" mass="96817">MQAQMKISYFKTALFFILLFSSGNLFAQLPINGKWAYSFEDDKSSALPSFDDTKWKTKESKDLKWEKTDLPAKGNVIWIRKTVVIPSSLKKELDKTGALVFYLGRIKQEDKTYFNGKLVGETTSGDLKRAYILNDKDIIWDKPNTFAVRITHWGDRSTVDGEIALMAAKPAQIFEIKANAEGVTNKQQVNNKKTVYNAIIKNNVNRKVAANLLTNFYDLNNKKIKTESKNITLKPGDNIFSIPFQSPSKFLKTQYSLSIPVYSYHKIWNAEYGYIDISYKAAQPKLAYKAKETFTPALLGKQTINGWLGQRLNANKEQRLYKVDETALLAGFINKPGAHPWIGEHVGKFLEAACNSYQNNKDPLLKIKIDRTAQQLIASQLNDGYLGTYDTSSQWTSWDVWSHKYDLVGLLSYYELSGYEPALAASQKIGDLLSKRFGDKPGQLDIIKAGAHVGMAATSVIDPMTDLYRFSGKKEYLDFCYYITKSYNGKNGPRIIATLDSIGRVDKTANAKAYEMMSNLVGLVKLYRVTNDEQFLKPVLAAWKDITQKRLYITGTTSSFEHFQDDYLLPASNKDNMGEGCVTTTWLQLNFQLLSIFGKMEYVDELERSVYNHLTGAENPQTGCVSYYTPLMGTKPYRCVITCCMSSVPRGIAMIPLFTNGKINGSPSILFYQPGVYKTVINGNTSVEFTTKTTFPENGDVTIEVNPSVSGKFEVLLRKPYWAADYKLSVNGVSQPVTATETESINRVWKKGDKINVNFSLPVKVLDGGISYPGSIAFQRGPQILVFDKMLNPNLPVEFSVQNNAFEMQQIFDALPAKWVGTQAYQVKVVADGKPTNIILVPYADASQTGGDVTTWIKSNNLK</sequence>
<dbReference type="SUPFAM" id="SSF49785">
    <property type="entry name" value="Galactose-binding domain-like"/>
    <property type="match status" value="1"/>
</dbReference>
<dbReference type="InterPro" id="IPR049046">
    <property type="entry name" value="Beta-AFase-like_GH127_middle"/>
</dbReference>
<evidence type="ECO:0000259" key="3">
    <source>
        <dbReference type="Pfam" id="PF20736"/>
    </source>
</evidence>
<evidence type="ECO:0000313" key="5">
    <source>
        <dbReference type="Proteomes" id="UP000487757"/>
    </source>
</evidence>
<evidence type="ECO:0008006" key="6">
    <source>
        <dbReference type="Google" id="ProtNLM"/>
    </source>
</evidence>
<feature type="chain" id="PRO_5029459176" description="Glycoside hydrolase family 127 protein" evidence="1">
    <location>
        <begin position="28"/>
        <end position="863"/>
    </location>
</feature>
<gene>
    <name evidence="4" type="ORF">GJU39_18150</name>
</gene>
<protein>
    <recommendedName>
        <fullName evidence="6">Glycoside hydrolase family 127 protein</fullName>
    </recommendedName>
</protein>
<proteinExistence type="predicted"/>
<dbReference type="OrthoDB" id="9757939at2"/>
<feature type="signal peptide" evidence="1">
    <location>
        <begin position="1"/>
        <end position="27"/>
    </location>
</feature>
<feature type="domain" description="Non-reducing end beta-L-arabinofuranosidase-like GH127 middle" evidence="3">
    <location>
        <begin position="685"/>
        <end position="760"/>
    </location>
</feature>
<name>A0A7K0G2I1_9SPHI</name>
<feature type="domain" description="Non-reducing end beta-L-arabinofuranosidase-like GH127 catalytic" evidence="2">
    <location>
        <begin position="338"/>
        <end position="653"/>
    </location>
</feature>
<comment type="caution">
    <text evidence="4">The sequence shown here is derived from an EMBL/GenBank/DDBJ whole genome shotgun (WGS) entry which is preliminary data.</text>
</comment>
<dbReference type="Pfam" id="PF20736">
    <property type="entry name" value="Glyco_hydro127M"/>
    <property type="match status" value="1"/>
</dbReference>
<dbReference type="PANTHER" id="PTHR43465">
    <property type="entry name" value="DUF1680 DOMAIN PROTEIN (AFU_ORTHOLOGUE AFUA_1G08910)"/>
    <property type="match status" value="1"/>
</dbReference>
<reference evidence="4 5" key="1">
    <citation type="submission" date="2019-11" db="EMBL/GenBank/DDBJ databases">
        <title>Pedobacter petrophilus genome.</title>
        <authorList>
            <person name="Feldbauer M.J."/>
            <person name="Newman J.D."/>
        </authorList>
    </citation>
    <scope>NUCLEOTIDE SEQUENCE [LARGE SCALE GENOMIC DNA]</scope>
    <source>
        <strain evidence="4 5">LMG 29686</strain>
    </source>
</reference>
<dbReference type="Gene3D" id="2.60.120.260">
    <property type="entry name" value="Galactose-binding domain-like"/>
    <property type="match status" value="1"/>
</dbReference>
<dbReference type="InterPro" id="IPR008928">
    <property type="entry name" value="6-hairpin_glycosidase_sf"/>
</dbReference>
<accession>A0A7K0G2I1</accession>
<keyword evidence="1" id="KW-0732">Signal</keyword>
<dbReference type="EMBL" id="WKKH01000037">
    <property type="protein sequence ID" value="MRX78005.1"/>
    <property type="molecule type" value="Genomic_DNA"/>
</dbReference>
<dbReference type="Pfam" id="PF07944">
    <property type="entry name" value="Beta-AFase-like_GH127_cat"/>
    <property type="match status" value="1"/>
</dbReference>
<dbReference type="GO" id="GO:0005975">
    <property type="term" value="P:carbohydrate metabolic process"/>
    <property type="evidence" value="ECO:0007669"/>
    <property type="project" value="InterPro"/>
</dbReference>
<evidence type="ECO:0000313" key="4">
    <source>
        <dbReference type="EMBL" id="MRX78005.1"/>
    </source>
</evidence>
<dbReference type="InterPro" id="IPR012878">
    <property type="entry name" value="Beta-AFase-like_GH127_cat"/>
</dbReference>
<dbReference type="InterPro" id="IPR008979">
    <property type="entry name" value="Galactose-bd-like_sf"/>
</dbReference>
<dbReference type="AlphaFoldDB" id="A0A7K0G2I1"/>
<dbReference type="Proteomes" id="UP000487757">
    <property type="component" value="Unassembled WGS sequence"/>
</dbReference>
<evidence type="ECO:0000259" key="2">
    <source>
        <dbReference type="Pfam" id="PF07944"/>
    </source>
</evidence>
<dbReference type="SUPFAM" id="SSF48208">
    <property type="entry name" value="Six-hairpin glycosidases"/>
    <property type="match status" value="1"/>
</dbReference>